<dbReference type="InterPro" id="IPR011992">
    <property type="entry name" value="EF-hand-dom_pair"/>
</dbReference>
<organism evidence="5 6">
    <name type="scientific">Pelobates cultripes</name>
    <name type="common">Western spadefoot toad</name>
    <dbReference type="NCBI Taxonomy" id="61616"/>
    <lineage>
        <taxon>Eukaryota</taxon>
        <taxon>Metazoa</taxon>
        <taxon>Chordata</taxon>
        <taxon>Craniata</taxon>
        <taxon>Vertebrata</taxon>
        <taxon>Euteleostomi</taxon>
        <taxon>Amphibia</taxon>
        <taxon>Batrachia</taxon>
        <taxon>Anura</taxon>
        <taxon>Pelobatoidea</taxon>
        <taxon>Pelobatidae</taxon>
        <taxon>Pelobates</taxon>
    </lineage>
</organism>
<dbReference type="InterPro" id="IPR013787">
    <property type="entry name" value="S100_Ca-bd_sub"/>
</dbReference>
<dbReference type="GO" id="GO:0048471">
    <property type="term" value="C:perinuclear region of cytoplasm"/>
    <property type="evidence" value="ECO:0007669"/>
    <property type="project" value="TreeGrafter"/>
</dbReference>
<proteinExistence type="inferred from homology"/>
<reference evidence="5" key="1">
    <citation type="submission" date="2022-03" db="EMBL/GenBank/DDBJ databases">
        <authorList>
            <person name="Alioto T."/>
            <person name="Alioto T."/>
            <person name="Gomez Garrido J."/>
        </authorList>
    </citation>
    <scope>NUCLEOTIDE SEQUENCE</scope>
</reference>
<keyword evidence="3" id="KW-0106">Calcium</keyword>
<accession>A0AAD1S4K9</accession>
<dbReference type="Pfam" id="PF01023">
    <property type="entry name" value="S_100"/>
    <property type="match status" value="1"/>
</dbReference>
<feature type="domain" description="S100/CaBP-9k-type calcium binding subdomain" evidence="4">
    <location>
        <begin position="76"/>
        <end position="118"/>
    </location>
</feature>
<dbReference type="GO" id="GO:0048306">
    <property type="term" value="F:calcium-dependent protein binding"/>
    <property type="evidence" value="ECO:0007669"/>
    <property type="project" value="TreeGrafter"/>
</dbReference>
<protein>
    <submittedName>
        <fullName evidence="5">S100-A13</fullName>
    </submittedName>
</protein>
<sequence>MVSSDKGRERGEHVLVCHWAEQLSVRVRGEELPTRERDVISKWVTLHTDVSYYPSSFADFHQSTLNYEMAESQTEVEKAIFTIIQCFHVHARAEGKRDSLSMAEFNKLVAKEFQRQMKDVSIEEKMKELDINKDNELTFTEYWKLVGDIAKVVKSEVKGKKS</sequence>
<evidence type="ECO:0000256" key="2">
    <source>
        <dbReference type="ARBA" id="ARBA00022723"/>
    </source>
</evidence>
<dbReference type="SUPFAM" id="SSF47473">
    <property type="entry name" value="EF-hand"/>
    <property type="match status" value="1"/>
</dbReference>
<dbReference type="InterPro" id="IPR018247">
    <property type="entry name" value="EF_Hand_1_Ca_BS"/>
</dbReference>
<dbReference type="AlphaFoldDB" id="A0AAD1S4K9"/>
<evidence type="ECO:0000313" key="6">
    <source>
        <dbReference type="Proteomes" id="UP001295444"/>
    </source>
</evidence>
<dbReference type="Gene3D" id="1.10.238.10">
    <property type="entry name" value="EF-hand"/>
    <property type="match status" value="1"/>
</dbReference>
<dbReference type="GO" id="GO:0005615">
    <property type="term" value="C:extracellular space"/>
    <property type="evidence" value="ECO:0007669"/>
    <property type="project" value="TreeGrafter"/>
</dbReference>
<evidence type="ECO:0000256" key="1">
    <source>
        <dbReference type="ARBA" id="ARBA00007323"/>
    </source>
</evidence>
<dbReference type="PANTHER" id="PTHR11639">
    <property type="entry name" value="S100 CALCIUM-BINDING PROTEIN"/>
    <property type="match status" value="1"/>
</dbReference>
<dbReference type="GO" id="GO:0005509">
    <property type="term" value="F:calcium ion binding"/>
    <property type="evidence" value="ECO:0007669"/>
    <property type="project" value="TreeGrafter"/>
</dbReference>
<dbReference type="EMBL" id="OW240916">
    <property type="protein sequence ID" value="CAH2292184.1"/>
    <property type="molecule type" value="Genomic_DNA"/>
</dbReference>
<dbReference type="CDD" id="cd00213">
    <property type="entry name" value="S-100"/>
    <property type="match status" value="1"/>
</dbReference>
<evidence type="ECO:0000313" key="5">
    <source>
        <dbReference type="EMBL" id="CAH2292184.1"/>
    </source>
</evidence>
<keyword evidence="6" id="KW-1185">Reference proteome</keyword>
<evidence type="ECO:0000259" key="4">
    <source>
        <dbReference type="SMART" id="SM01394"/>
    </source>
</evidence>
<name>A0AAD1S4K9_PELCU</name>
<dbReference type="Proteomes" id="UP001295444">
    <property type="component" value="Chromosome 05"/>
</dbReference>
<gene>
    <name evidence="5" type="ORF">PECUL_23A038888</name>
</gene>
<dbReference type="PANTHER" id="PTHR11639:SF134">
    <property type="entry name" value="PROTEIN S100-A1-RELATED"/>
    <property type="match status" value="1"/>
</dbReference>
<dbReference type="SMART" id="SM01394">
    <property type="entry name" value="S_100"/>
    <property type="match status" value="1"/>
</dbReference>
<dbReference type="PROSITE" id="PS00018">
    <property type="entry name" value="EF_HAND_1"/>
    <property type="match status" value="1"/>
</dbReference>
<dbReference type="GO" id="GO:0046914">
    <property type="term" value="F:transition metal ion binding"/>
    <property type="evidence" value="ECO:0007669"/>
    <property type="project" value="InterPro"/>
</dbReference>
<keyword evidence="2" id="KW-0479">Metal-binding</keyword>
<comment type="similarity">
    <text evidence="1">Belongs to the S-100 family.</text>
</comment>
<dbReference type="InterPro" id="IPR034325">
    <property type="entry name" value="S-100_dom"/>
</dbReference>
<evidence type="ECO:0000256" key="3">
    <source>
        <dbReference type="ARBA" id="ARBA00022837"/>
    </source>
</evidence>